<dbReference type="EMBL" id="CAJOBI010329727">
    <property type="protein sequence ID" value="CAF5196678.1"/>
    <property type="molecule type" value="Genomic_DNA"/>
</dbReference>
<accession>A0A8S3IA26</accession>
<evidence type="ECO:0000313" key="3">
    <source>
        <dbReference type="Proteomes" id="UP000676336"/>
    </source>
</evidence>
<organism evidence="2 3">
    <name type="scientific">Rotaria magnacalcarata</name>
    <dbReference type="NCBI Taxonomy" id="392030"/>
    <lineage>
        <taxon>Eukaryota</taxon>
        <taxon>Metazoa</taxon>
        <taxon>Spiralia</taxon>
        <taxon>Gnathifera</taxon>
        <taxon>Rotifera</taxon>
        <taxon>Eurotatoria</taxon>
        <taxon>Bdelloidea</taxon>
        <taxon>Philodinida</taxon>
        <taxon>Philodinidae</taxon>
        <taxon>Rotaria</taxon>
    </lineage>
</organism>
<reference evidence="2" key="1">
    <citation type="submission" date="2021-02" db="EMBL/GenBank/DDBJ databases">
        <authorList>
            <person name="Nowell W R."/>
        </authorList>
    </citation>
    <scope>NUCLEOTIDE SEQUENCE</scope>
</reference>
<dbReference type="AlphaFoldDB" id="A0A8S3IA26"/>
<feature type="region of interest" description="Disordered" evidence="1">
    <location>
        <begin position="1"/>
        <end position="25"/>
    </location>
</feature>
<sequence>MSKPEKNDGRFLLKKRPSKRADGFRRNKIVEQHKADEVRWRASAQHIQEEATKLLNLSGMSIPTDCSIKDFEEHIQRNMKQSGNIS</sequence>
<proteinExistence type="predicted"/>
<name>A0A8S3IA26_9BILA</name>
<dbReference type="Proteomes" id="UP000676336">
    <property type="component" value="Unassembled WGS sequence"/>
</dbReference>
<gene>
    <name evidence="2" type="ORF">SMN809_LOCUS74242</name>
</gene>
<protein>
    <submittedName>
        <fullName evidence="2">Uncharacterized protein</fullName>
    </submittedName>
</protein>
<feature type="compositionally biased region" description="Basic and acidic residues" evidence="1">
    <location>
        <begin position="1"/>
        <end position="11"/>
    </location>
</feature>
<evidence type="ECO:0000256" key="1">
    <source>
        <dbReference type="SAM" id="MobiDB-lite"/>
    </source>
</evidence>
<comment type="caution">
    <text evidence="2">The sequence shown here is derived from an EMBL/GenBank/DDBJ whole genome shotgun (WGS) entry which is preliminary data.</text>
</comment>
<evidence type="ECO:0000313" key="2">
    <source>
        <dbReference type="EMBL" id="CAF5196678.1"/>
    </source>
</evidence>